<dbReference type="Gene3D" id="3.40.50.1820">
    <property type="entry name" value="alpha/beta hydrolase"/>
    <property type="match status" value="1"/>
</dbReference>
<evidence type="ECO:0000313" key="2">
    <source>
        <dbReference type="EMBL" id="KAJ8905180.1"/>
    </source>
</evidence>
<reference evidence="2 3" key="1">
    <citation type="journal article" date="2023" name="Nat. Commun.">
        <title>Origin of minicircular mitochondrial genomes in red algae.</title>
        <authorList>
            <person name="Lee Y."/>
            <person name="Cho C.H."/>
            <person name="Lee Y.M."/>
            <person name="Park S.I."/>
            <person name="Yang J.H."/>
            <person name="West J.A."/>
            <person name="Bhattacharya D."/>
            <person name="Yoon H.S."/>
        </authorList>
    </citation>
    <scope>NUCLEOTIDE SEQUENCE [LARGE SCALE GENOMIC DNA]</scope>
    <source>
        <strain evidence="2 3">CCMP1338</strain>
        <tissue evidence="2">Whole cell</tissue>
    </source>
</reference>
<dbReference type="InterPro" id="IPR044294">
    <property type="entry name" value="Lipase-like"/>
</dbReference>
<dbReference type="EMBL" id="JAMWBK010000005">
    <property type="protein sequence ID" value="KAJ8905180.1"/>
    <property type="molecule type" value="Genomic_DNA"/>
</dbReference>
<proteinExistence type="predicted"/>
<dbReference type="PANTHER" id="PTHR12482">
    <property type="entry name" value="LIPASE ROG1-RELATED-RELATED"/>
    <property type="match status" value="1"/>
</dbReference>
<gene>
    <name evidence="2" type="ORF">NDN08_001689</name>
</gene>
<dbReference type="InterPro" id="IPR029058">
    <property type="entry name" value="AB_hydrolase_fold"/>
</dbReference>
<evidence type="ECO:0000259" key="1">
    <source>
        <dbReference type="Pfam" id="PF05057"/>
    </source>
</evidence>
<feature type="domain" description="DUF676" evidence="1">
    <location>
        <begin position="69"/>
        <end position="268"/>
    </location>
</feature>
<name>A0AAV8URI5_9RHOD</name>
<dbReference type="SUPFAM" id="SSF53474">
    <property type="entry name" value="alpha/beta-Hydrolases"/>
    <property type="match status" value="1"/>
</dbReference>
<dbReference type="PANTHER" id="PTHR12482:SF62">
    <property type="entry name" value="LIPASE ROG1-RELATED"/>
    <property type="match status" value="1"/>
</dbReference>
<comment type="caution">
    <text evidence="2">The sequence shown here is derived from an EMBL/GenBank/DDBJ whole genome shotgun (WGS) entry which is preliminary data.</text>
</comment>
<evidence type="ECO:0000313" key="3">
    <source>
        <dbReference type="Proteomes" id="UP001157974"/>
    </source>
</evidence>
<dbReference type="AlphaFoldDB" id="A0AAV8URI5"/>
<dbReference type="Proteomes" id="UP001157974">
    <property type="component" value="Unassembled WGS sequence"/>
</dbReference>
<protein>
    <recommendedName>
        <fullName evidence="1">DUF676 domain-containing protein</fullName>
    </recommendedName>
</protein>
<keyword evidence="3" id="KW-1185">Reference proteome</keyword>
<accession>A0AAV8URI5</accession>
<sequence length="390" mass="43243">MRLCVAAGDLNRKMFEPVRVERPDPDGSGLLSARAVQKLLERHGSRIVLPSWSEITSLKSFSIESPVPEKPKHAIILVHGLQGKPEDLDYLQKVLWDANVDHSARVVVHATKVNSGKTKDGIQAGGTRVANDIMNFVRDHPELEEISVVGFSLGGIYARYAVGLLYNTQNNRVANLSPRTFITVASPNLGVRGFGVYRFFHENIQSTLSKVFAGRTGSELFMADSSRPLLVQMSEDQPGLPFISALKSFQKRVLYGNVQNDFMVSFGTAVLDPNIVGLKANVTPPADAEIIDHEEDNLGCRVWFSSKPTTDDALAIGHGDSFEEVMSRRLRSIGWETVGVHFDGIFPAAHNLIIAKMRHEFEWVLFTRCGSRSVHHIVQRILHQELDGTP</sequence>
<dbReference type="InterPro" id="IPR007751">
    <property type="entry name" value="DUF676_lipase-like"/>
</dbReference>
<organism evidence="2 3">
    <name type="scientific">Rhodosorus marinus</name>
    <dbReference type="NCBI Taxonomy" id="101924"/>
    <lineage>
        <taxon>Eukaryota</taxon>
        <taxon>Rhodophyta</taxon>
        <taxon>Stylonematophyceae</taxon>
        <taxon>Stylonematales</taxon>
        <taxon>Stylonemataceae</taxon>
        <taxon>Rhodosorus</taxon>
    </lineage>
</organism>
<dbReference type="Pfam" id="PF05057">
    <property type="entry name" value="DUF676"/>
    <property type="match status" value="1"/>
</dbReference>